<gene>
    <name evidence="2" type="ORF">FHS59_003758</name>
</gene>
<reference evidence="2 3" key="1">
    <citation type="submission" date="2020-08" db="EMBL/GenBank/DDBJ databases">
        <title>Genomic Encyclopedia of Type Strains, Phase IV (KMG-IV): sequencing the most valuable type-strain genomes for metagenomic binning, comparative biology and taxonomic classification.</title>
        <authorList>
            <person name="Goeker M."/>
        </authorList>
    </citation>
    <scope>NUCLEOTIDE SEQUENCE [LARGE SCALE GENOMIC DNA]</scope>
    <source>
        <strain evidence="2 3">DSM 102044</strain>
    </source>
</reference>
<dbReference type="InterPro" id="IPR034660">
    <property type="entry name" value="DinB/YfiT-like"/>
</dbReference>
<proteinExistence type="predicted"/>
<evidence type="ECO:0000313" key="3">
    <source>
        <dbReference type="Proteomes" id="UP000588604"/>
    </source>
</evidence>
<dbReference type="Proteomes" id="UP000588604">
    <property type="component" value="Unassembled WGS sequence"/>
</dbReference>
<sequence>MKTLNQPKKGDYSNFFSTYLNLVSGDQYEKIILDQIELLNDLFKSKGVEWSEKAYAEGKWTPKEVLGHMIDTERIMTFRALCFARGEKSALPGFDQDPYVLNARFSQVPIQNLLDDFKAQRMALLSMISILPEETLDFVGQASGNPITPRALLWIIPGHFKHHYQIFLDKY</sequence>
<accession>A0A841N086</accession>
<keyword evidence="3" id="KW-1185">Reference proteome</keyword>
<evidence type="ECO:0000259" key="1">
    <source>
        <dbReference type="Pfam" id="PF12867"/>
    </source>
</evidence>
<feature type="domain" description="DinB-like" evidence="1">
    <location>
        <begin position="40"/>
        <end position="165"/>
    </location>
</feature>
<organism evidence="2 3">
    <name type="scientific">Algoriphagus iocasae</name>
    <dbReference type="NCBI Taxonomy" id="1836499"/>
    <lineage>
        <taxon>Bacteria</taxon>
        <taxon>Pseudomonadati</taxon>
        <taxon>Bacteroidota</taxon>
        <taxon>Cytophagia</taxon>
        <taxon>Cytophagales</taxon>
        <taxon>Cyclobacteriaceae</taxon>
        <taxon>Algoriphagus</taxon>
    </lineage>
</organism>
<dbReference type="InterPro" id="IPR024775">
    <property type="entry name" value="DinB-like"/>
</dbReference>
<dbReference type="Pfam" id="PF12867">
    <property type="entry name" value="DinB_2"/>
    <property type="match status" value="1"/>
</dbReference>
<protein>
    <recommendedName>
        <fullName evidence="1">DinB-like domain-containing protein</fullName>
    </recommendedName>
</protein>
<name>A0A841N086_9BACT</name>
<evidence type="ECO:0000313" key="2">
    <source>
        <dbReference type="EMBL" id="MBB6328115.1"/>
    </source>
</evidence>
<dbReference type="AlphaFoldDB" id="A0A841N086"/>
<dbReference type="SUPFAM" id="SSF109854">
    <property type="entry name" value="DinB/YfiT-like putative metalloenzymes"/>
    <property type="match status" value="1"/>
</dbReference>
<dbReference type="RefSeq" id="WP_184496853.1">
    <property type="nucleotide sequence ID" value="NZ_JACIJO010000003.1"/>
</dbReference>
<dbReference type="Gene3D" id="1.20.120.450">
    <property type="entry name" value="dinb family like domain"/>
    <property type="match status" value="1"/>
</dbReference>
<dbReference type="EMBL" id="JACIJO010000003">
    <property type="protein sequence ID" value="MBB6328115.1"/>
    <property type="molecule type" value="Genomic_DNA"/>
</dbReference>
<comment type="caution">
    <text evidence="2">The sequence shown here is derived from an EMBL/GenBank/DDBJ whole genome shotgun (WGS) entry which is preliminary data.</text>
</comment>